<organism evidence="2 3">
    <name type="scientific">Thalassiosira oceanica</name>
    <name type="common">Marine diatom</name>
    <dbReference type="NCBI Taxonomy" id="159749"/>
    <lineage>
        <taxon>Eukaryota</taxon>
        <taxon>Sar</taxon>
        <taxon>Stramenopiles</taxon>
        <taxon>Ochrophyta</taxon>
        <taxon>Bacillariophyta</taxon>
        <taxon>Coscinodiscophyceae</taxon>
        <taxon>Thalassiosirophycidae</taxon>
        <taxon>Thalassiosirales</taxon>
        <taxon>Thalassiosiraceae</taxon>
        <taxon>Thalassiosira</taxon>
    </lineage>
</organism>
<feature type="region of interest" description="Disordered" evidence="1">
    <location>
        <begin position="1"/>
        <end position="22"/>
    </location>
</feature>
<name>K0R4B0_THAOC</name>
<evidence type="ECO:0000313" key="2">
    <source>
        <dbReference type="EMBL" id="EJK46474.1"/>
    </source>
</evidence>
<dbReference type="EMBL" id="AGNL01047737">
    <property type="protein sequence ID" value="EJK46474.1"/>
    <property type="molecule type" value="Genomic_DNA"/>
</dbReference>
<keyword evidence="3" id="KW-1185">Reference proteome</keyword>
<evidence type="ECO:0000256" key="1">
    <source>
        <dbReference type="SAM" id="MobiDB-lite"/>
    </source>
</evidence>
<comment type="caution">
    <text evidence="2">The sequence shown here is derived from an EMBL/GenBank/DDBJ whole genome shotgun (WGS) entry which is preliminary data.</text>
</comment>
<dbReference type="CDD" id="cd09917">
    <property type="entry name" value="F-box_SF"/>
    <property type="match status" value="1"/>
</dbReference>
<gene>
    <name evidence="2" type="ORF">THAOC_34857</name>
</gene>
<reference evidence="2 3" key="1">
    <citation type="journal article" date="2012" name="Genome Biol.">
        <title>Genome and low-iron response of an oceanic diatom adapted to chronic iron limitation.</title>
        <authorList>
            <person name="Lommer M."/>
            <person name="Specht M."/>
            <person name="Roy A.S."/>
            <person name="Kraemer L."/>
            <person name="Andreson R."/>
            <person name="Gutowska M.A."/>
            <person name="Wolf J."/>
            <person name="Bergner S.V."/>
            <person name="Schilhabel M.B."/>
            <person name="Klostermeier U.C."/>
            <person name="Beiko R.G."/>
            <person name="Rosenstiel P."/>
            <person name="Hippler M."/>
            <person name="Laroche J."/>
        </authorList>
    </citation>
    <scope>NUCLEOTIDE SEQUENCE [LARGE SCALE GENOMIC DNA]</scope>
    <source>
        <strain evidence="2 3">CCMP1005</strain>
    </source>
</reference>
<feature type="compositionally biased region" description="Polar residues" evidence="1">
    <location>
        <begin position="9"/>
        <end position="22"/>
    </location>
</feature>
<protein>
    <recommendedName>
        <fullName evidence="4">F-box domain-containing protein</fullName>
    </recommendedName>
</protein>
<evidence type="ECO:0000313" key="3">
    <source>
        <dbReference type="Proteomes" id="UP000266841"/>
    </source>
</evidence>
<proteinExistence type="predicted"/>
<evidence type="ECO:0008006" key="4">
    <source>
        <dbReference type="Google" id="ProtNLM"/>
    </source>
</evidence>
<dbReference type="AlphaFoldDB" id="K0R4B0"/>
<accession>K0R4B0</accession>
<dbReference type="Proteomes" id="UP000266841">
    <property type="component" value="Unassembled WGS sequence"/>
</dbReference>
<sequence>MTEPLAHPNQHQPQEHQATTSPMARTLNAVKRQKVATIESTLFNPDVVFLLAALLDARDLCQVSLTCKTLGGKRANAVDGLSLIEEAARLVSECVSRWERSCLRKYPGEGWVELYRHLLMLRSKLTFDQLVGGNIQHGEEGSIIRSTAGHYQMSSALCSNHVMRSGKHFAVFIGCGSIGVIRPVQIKMSDFGEGELDCFSPGFDGF</sequence>